<name>A0A0A2DLE9_9CORY</name>
<dbReference type="PANTHER" id="PTHR24094">
    <property type="entry name" value="SECRETED PROTEIN"/>
    <property type="match status" value="1"/>
</dbReference>
<dbReference type="AlphaFoldDB" id="A0A0A2DLE9"/>
<comment type="caution">
    <text evidence="2">The sequence shown here is derived from an EMBL/GenBank/DDBJ whole genome shotgun (WGS) entry which is preliminary data.</text>
</comment>
<dbReference type="GeneID" id="300553171"/>
<dbReference type="Pfam" id="PF07510">
    <property type="entry name" value="GmrSD_C"/>
    <property type="match status" value="1"/>
</dbReference>
<dbReference type="RefSeq" id="WP_035114106.1">
    <property type="nucleotide sequence ID" value="NZ_CP047046.1"/>
</dbReference>
<reference evidence="2 3" key="1">
    <citation type="submission" date="2014-10" db="EMBL/GenBank/DDBJ databases">
        <title>Whole Genome sequence of Corynebacterium auriscanis strain CIP 106629.</title>
        <authorList>
            <person name="Hassan S.S."/>
            <person name="Jamal S.B."/>
            <person name="Tiwari S."/>
            <person name="Oliveira L.D.C."/>
            <person name="Souza F."/>
            <person name="Mariano D.C."/>
            <person name="Almeida S."/>
            <person name="Dorella F."/>
            <person name="Pereira F."/>
            <person name="Carvalho A."/>
            <person name="Leal C.A."/>
            <person name="Soares S.D.C."/>
            <person name="Figueiredo H.C."/>
            <person name="Silva A."/>
            <person name="Azevedo V.A."/>
        </authorList>
    </citation>
    <scope>NUCLEOTIDE SEQUENCE [LARGE SCALE GENOMIC DNA]</scope>
    <source>
        <strain evidence="2 3">CIP 106629</strain>
    </source>
</reference>
<sequence>MSAVIAIAVGCTVPLPSRYSSAPSSHDQQTLVTALESVHTIPTRPRILGYSRERFGHGWGTHVTASGQFCTTRQILMQATFSTDAPTPSPAPITCGVKYPRGVGPPDPYTGKLLQASHVDVDHIVPLSAAWDLGAYQWDEQKRVRFANDMQWNLVVVDSTVNRDKSDATLSEWMPPAITAHCSYAARFVAVVARYELALPEADIATARKACAL</sequence>
<accession>A0A0A2DLE9</accession>
<dbReference type="EMBL" id="JRVJ01000005">
    <property type="protein sequence ID" value="KGM18754.1"/>
    <property type="molecule type" value="Genomic_DNA"/>
</dbReference>
<feature type="domain" description="GmrSD restriction endonucleases C-terminal" evidence="1">
    <location>
        <begin position="117"/>
        <end position="196"/>
    </location>
</feature>
<evidence type="ECO:0000259" key="1">
    <source>
        <dbReference type="Pfam" id="PF07510"/>
    </source>
</evidence>
<dbReference type="Proteomes" id="UP000030145">
    <property type="component" value="Unassembled WGS sequence"/>
</dbReference>
<organism evidence="2 3">
    <name type="scientific">Corynebacterium auriscanis</name>
    <dbReference type="NCBI Taxonomy" id="99807"/>
    <lineage>
        <taxon>Bacteria</taxon>
        <taxon>Bacillati</taxon>
        <taxon>Actinomycetota</taxon>
        <taxon>Actinomycetes</taxon>
        <taxon>Mycobacteriales</taxon>
        <taxon>Corynebacteriaceae</taxon>
        <taxon>Corynebacterium</taxon>
    </lineage>
</organism>
<dbReference type="PANTHER" id="PTHR24094:SF15">
    <property type="entry name" value="AMP-DEPENDENT SYNTHETASE_LIGASE DOMAIN-CONTAINING PROTEIN-RELATED"/>
    <property type="match status" value="1"/>
</dbReference>
<dbReference type="InterPro" id="IPR011089">
    <property type="entry name" value="GmrSD_C"/>
</dbReference>
<evidence type="ECO:0000313" key="3">
    <source>
        <dbReference type="Proteomes" id="UP000030145"/>
    </source>
</evidence>
<protein>
    <recommendedName>
        <fullName evidence="1">GmrSD restriction endonucleases C-terminal domain-containing protein</fullName>
    </recommendedName>
</protein>
<proteinExistence type="predicted"/>
<evidence type="ECO:0000313" key="2">
    <source>
        <dbReference type="EMBL" id="KGM18754.1"/>
    </source>
</evidence>
<keyword evidence="3" id="KW-1185">Reference proteome</keyword>
<gene>
    <name evidence="2" type="ORF">MA47_05490</name>
</gene>